<evidence type="ECO:0000313" key="2">
    <source>
        <dbReference type="EMBL" id="MBJ8343032.1"/>
    </source>
</evidence>
<dbReference type="SUPFAM" id="SSF56801">
    <property type="entry name" value="Acetyl-CoA synthetase-like"/>
    <property type="match status" value="1"/>
</dbReference>
<dbReference type="GO" id="GO:0043041">
    <property type="term" value="P:amino acid activation for nonribosomal peptide biosynthetic process"/>
    <property type="evidence" value="ECO:0007669"/>
    <property type="project" value="TreeGrafter"/>
</dbReference>
<evidence type="ECO:0000259" key="1">
    <source>
        <dbReference type="Pfam" id="PF00501"/>
    </source>
</evidence>
<feature type="non-terminal residue" evidence="2">
    <location>
        <position position="459"/>
    </location>
</feature>
<reference evidence="2" key="1">
    <citation type="submission" date="2020-12" db="EMBL/GenBank/DDBJ databases">
        <title>Antrihabitans popcorni sp. nov. and Antrihabitans auranticaus sp. nov., isolated from a larva cave.</title>
        <authorList>
            <person name="Lee S.D."/>
            <person name="Kim I.S."/>
        </authorList>
    </citation>
    <scope>NUCLEOTIDE SEQUENCE</scope>
    <source>
        <strain evidence="2">YC3-6</strain>
    </source>
</reference>
<dbReference type="GO" id="GO:0005829">
    <property type="term" value="C:cytosol"/>
    <property type="evidence" value="ECO:0007669"/>
    <property type="project" value="TreeGrafter"/>
</dbReference>
<comment type="caution">
    <text evidence="2">The sequence shown here is derived from an EMBL/GenBank/DDBJ whole genome shotgun (WGS) entry which is preliminary data.</text>
</comment>
<dbReference type="AlphaFoldDB" id="A0A934NXF1"/>
<dbReference type="Pfam" id="PF00501">
    <property type="entry name" value="AMP-binding"/>
    <property type="match status" value="1"/>
</dbReference>
<dbReference type="Gene3D" id="3.40.50.980">
    <property type="match status" value="2"/>
</dbReference>
<dbReference type="GO" id="GO:0031177">
    <property type="term" value="F:phosphopantetheine binding"/>
    <property type="evidence" value="ECO:0007669"/>
    <property type="project" value="TreeGrafter"/>
</dbReference>
<protein>
    <submittedName>
        <fullName evidence="2">Amino acid adenylation domain-containing protein</fullName>
    </submittedName>
</protein>
<dbReference type="PANTHER" id="PTHR45527">
    <property type="entry name" value="NONRIBOSOMAL PEPTIDE SYNTHETASE"/>
    <property type="match status" value="1"/>
</dbReference>
<dbReference type="GO" id="GO:0044550">
    <property type="term" value="P:secondary metabolite biosynthetic process"/>
    <property type="evidence" value="ECO:0007669"/>
    <property type="project" value="TreeGrafter"/>
</dbReference>
<name>A0A934NXF1_9NOCA</name>
<dbReference type="NCBIfam" id="TIGR01733">
    <property type="entry name" value="AA-adenyl-dom"/>
    <property type="match status" value="1"/>
</dbReference>
<dbReference type="Gene3D" id="3.30.559.30">
    <property type="entry name" value="Nonribosomal peptide synthetase, condensation domain"/>
    <property type="match status" value="1"/>
</dbReference>
<sequence length="459" mass="50030">LVEYSTDLFDEVTVRGLAARFVRVLEAVCADPSVVVGDIDILDPAERLALLPPGPISREALGENTIPELFAWQAAATPDAVAIVFGDERWTYRQLAAESKRLARLLVQHGVGPESVVAVAVERQPRLIAALLSVLEAGAAYLPVDSNYPPERIAFLLADAAPKVVITDAATRSVLPEIAVPIIDLDADDTAFDTAHRDGERRPQVYPDDLAYLIYTSGSTGVPKGVATTHRNVVEFLAGTEHWCKFSADDVWTWSHSTSFDFSVWEIWGPLLHGGRIVVVDWETVRTPLRLWDLLEREQVTVFNHTPAAFYNLLEADPERAAAALHSALRLVILGGEAVDATRLRSWISRGNGTTAVCNGYGPTETTVFATIYPVEDFDRANVPIGTTFGSLRPYVLDSRLQAVPVGVVGELYLAGWQVARGYWGRAGLTASRFVADPCGGGGRLYRTGDVVRWRGDGQ</sequence>
<dbReference type="InterPro" id="IPR020845">
    <property type="entry name" value="AMP-binding_CS"/>
</dbReference>
<feature type="non-terminal residue" evidence="2">
    <location>
        <position position="1"/>
    </location>
</feature>
<dbReference type="FunFam" id="3.40.50.980:FF:000001">
    <property type="entry name" value="Non-ribosomal peptide synthetase"/>
    <property type="match status" value="1"/>
</dbReference>
<keyword evidence="3" id="KW-1185">Reference proteome</keyword>
<dbReference type="InterPro" id="IPR010071">
    <property type="entry name" value="AA_adenyl_dom"/>
</dbReference>
<organism evidence="2 3">
    <name type="scientific">Antrihabitans stalagmiti</name>
    <dbReference type="NCBI Taxonomy" id="2799499"/>
    <lineage>
        <taxon>Bacteria</taxon>
        <taxon>Bacillati</taxon>
        <taxon>Actinomycetota</taxon>
        <taxon>Actinomycetes</taxon>
        <taxon>Mycobacteriales</taxon>
        <taxon>Nocardiaceae</taxon>
        <taxon>Antrihabitans</taxon>
    </lineage>
</organism>
<dbReference type="PROSITE" id="PS00455">
    <property type="entry name" value="AMP_BINDING"/>
    <property type="match status" value="1"/>
</dbReference>
<dbReference type="PANTHER" id="PTHR45527:SF14">
    <property type="entry name" value="PLIPASTATIN SYNTHASE SUBUNIT B"/>
    <property type="match status" value="1"/>
</dbReference>
<dbReference type="InterPro" id="IPR000873">
    <property type="entry name" value="AMP-dep_synth/lig_dom"/>
</dbReference>
<dbReference type="FunFam" id="3.40.50.12780:FF:000012">
    <property type="entry name" value="Non-ribosomal peptide synthetase"/>
    <property type="match status" value="1"/>
</dbReference>
<feature type="domain" description="AMP-dependent synthetase/ligase" evidence="1">
    <location>
        <begin position="70"/>
        <end position="424"/>
    </location>
</feature>
<dbReference type="FunFam" id="3.40.50.980:FF:000002">
    <property type="entry name" value="Enterobactin synthetase component F"/>
    <property type="match status" value="1"/>
</dbReference>
<accession>A0A934NXF1</accession>
<dbReference type="RefSeq" id="WP_199708710.1">
    <property type="nucleotide sequence ID" value="NZ_JAEMNV010000039.1"/>
</dbReference>
<proteinExistence type="predicted"/>
<dbReference type="Proteomes" id="UP000655868">
    <property type="component" value="Unassembled WGS sequence"/>
</dbReference>
<evidence type="ECO:0000313" key="3">
    <source>
        <dbReference type="Proteomes" id="UP000655868"/>
    </source>
</evidence>
<dbReference type="EMBL" id="JAEMNV010000039">
    <property type="protein sequence ID" value="MBJ8343032.1"/>
    <property type="molecule type" value="Genomic_DNA"/>
</dbReference>
<gene>
    <name evidence="2" type="ORF">JGU71_29585</name>
</gene>
<dbReference type="Gene3D" id="2.30.38.10">
    <property type="entry name" value="Luciferase, Domain 3"/>
    <property type="match status" value="1"/>
</dbReference>